<dbReference type="KEGG" id="vg:24722365"/>
<dbReference type="Proteomes" id="UP000032686">
    <property type="component" value="Segment"/>
</dbReference>
<dbReference type="EMBL" id="KM677185">
    <property type="protein sequence ID" value="AIX12602.1"/>
    <property type="molecule type" value="Genomic_DNA"/>
</dbReference>
<evidence type="ECO:0000313" key="2">
    <source>
        <dbReference type="Proteomes" id="UP000032686"/>
    </source>
</evidence>
<dbReference type="GeneID" id="24722365"/>
<reference evidence="1 2" key="1">
    <citation type="journal article" date="2015" name="Appl. Environ. Microbiol.">
        <title>Lactococcal 949 group phages recognize a carbohydrate receptor on the host cell surface.</title>
        <authorList>
            <person name="Mahony J."/>
            <person name="Randazzo W."/>
            <person name="Neve H."/>
            <person name="Settanni L."/>
            <person name="van Sinderen D."/>
        </authorList>
    </citation>
    <scope>NUCLEOTIDE SEQUENCE [LARGE SCALE GENOMIC DNA]</scope>
    <source>
        <strain evidence="1">WRP3</strain>
    </source>
</reference>
<keyword evidence="2" id="KW-1185">Reference proteome</keyword>
<proteinExistence type="predicted"/>
<name>A0A0D3MSV6_9CAUD</name>
<sequence length="171" mass="19918">MTNPILIKELSFQLKEYRDILTDIIKLSARSDDQANSAKNILFQIFYHTEWMIQMYAGNYEEKPHGDSEDLSFKEGKVSQNIVKHIMDNFKGIPLTEEGLSKLTNKEKEFLKPFEDLLSITHRMIRAVVDYSDSHSESKTIDRTDAQPLSILYFIDSLKERTVYASLKEVY</sequence>
<dbReference type="OrthoDB" id="12153at10239"/>
<accession>A0A0D3MSV6</accession>
<evidence type="ECO:0000313" key="1">
    <source>
        <dbReference type="EMBL" id="AIX12602.1"/>
    </source>
</evidence>
<organism evidence="1 2">
    <name type="scientific">Lactococcus phage WRP3</name>
    <dbReference type="NCBI Taxonomy" id="1560313"/>
    <lineage>
        <taxon>Viruses</taxon>
        <taxon>Duplodnaviria</taxon>
        <taxon>Heunggongvirae</taxon>
        <taxon>Uroviricota</taxon>
        <taxon>Caudoviricetes</taxon>
        <taxon>Audreyjarvisvirus</taxon>
        <taxon>Audreyjarvisvirus WRP3</taxon>
    </lineage>
</organism>
<dbReference type="RefSeq" id="YP_009147756.1">
    <property type="nucleotide sequence ID" value="NC_027341.1"/>
</dbReference>
<gene>
    <name evidence="1" type="ORF">WRP3_099</name>
</gene>
<protein>
    <submittedName>
        <fullName evidence="1">Uncharacterized protein</fullName>
    </submittedName>
</protein>